<dbReference type="InterPro" id="IPR007863">
    <property type="entry name" value="Peptidase_M16_C"/>
</dbReference>
<evidence type="ECO:0000259" key="2">
    <source>
        <dbReference type="Pfam" id="PF05193"/>
    </source>
</evidence>
<dbReference type="NCBIfam" id="NF047421">
    <property type="entry name" value="YfmH_fam"/>
    <property type="match status" value="1"/>
</dbReference>
<dbReference type="Gene3D" id="3.30.830.10">
    <property type="entry name" value="Metalloenzyme, LuxS/M16 peptidase-like"/>
    <property type="match status" value="2"/>
</dbReference>
<dbReference type="GO" id="GO:0046872">
    <property type="term" value="F:metal ion binding"/>
    <property type="evidence" value="ECO:0007669"/>
    <property type="project" value="InterPro"/>
</dbReference>
<feature type="domain" description="Peptidase M16 C-terminal" evidence="2">
    <location>
        <begin position="182"/>
        <end position="360"/>
    </location>
</feature>
<keyword evidence="4" id="KW-1185">Reference proteome</keyword>
<dbReference type="Pfam" id="PF00675">
    <property type="entry name" value="Peptidase_M16"/>
    <property type="match status" value="1"/>
</dbReference>
<keyword evidence="3" id="KW-0378">Hydrolase</keyword>
<dbReference type="OrthoDB" id="9811314at2"/>
<reference evidence="4" key="1">
    <citation type="submission" date="2015-07" db="EMBL/GenBank/DDBJ databases">
        <title>Complete genome sequence and phylogenetic analysis of Limnochorda pilosa.</title>
        <authorList>
            <person name="Watanabe M."/>
            <person name="Kojima H."/>
            <person name="Fukui M."/>
        </authorList>
    </citation>
    <scope>NUCLEOTIDE SEQUENCE [LARGE SCALE GENOMIC DNA]</scope>
    <source>
        <strain evidence="4">HC45</strain>
    </source>
</reference>
<dbReference type="GO" id="GO:0008233">
    <property type="term" value="F:peptidase activity"/>
    <property type="evidence" value="ECO:0007669"/>
    <property type="project" value="UniProtKB-KW"/>
</dbReference>
<feature type="domain" description="Peptidase M16 N-terminal" evidence="1">
    <location>
        <begin position="51"/>
        <end position="174"/>
    </location>
</feature>
<dbReference type="SUPFAM" id="SSF63411">
    <property type="entry name" value="LuxS/MPP-like metallohydrolase"/>
    <property type="match status" value="2"/>
</dbReference>
<reference evidence="4" key="2">
    <citation type="journal article" date="2016" name="Int. J. Syst. Evol. Microbiol.">
        <title>Complete genome sequence and cell structure of Limnochorda pilosa, a Gram-negative spore-former within the phylum Firmicutes.</title>
        <authorList>
            <person name="Watanabe M."/>
            <person name="Kojima H."/>
            <person name="Fukui M."/>
        </authorList>
    </citation>
    <scope>NUCLEOTIDE SEQUENCE [LARGE SCALE GENOMIC DNA]</scope>
    <source>
        <strain evidence="4">HC45</strain>
    </source>
</reference>
<dbReference type="InterPro" id="IPR011765">
    <property type="entry name" value="Pept_M16_N"/>
</dbReference>
<protein>
    <submittedName>
        <fullName evidence="3">Zinc protease</fullName>
    </submittedName>
</protein>
<dbReference type="EMBL" id="AP014924">
    <property type="protein sequence ID" value="BAS27075.1"/>
    <property type="molecule type" value="Genomic_DNA"/>
</dbReference>
<gene>
    <name evidence="3" type="ORF">LIP_1218</name>
</gene>
<dbReference type="PATRIC" id="fig|1555112.3.peg.1266"/>
<dbReference type="KEGG" id="lpil:LIP_1218"/>
<name>A0A0K2SJ08_LIMPI</name>
<dbReference type="Pfam" id="PF05193">
    <property type="entry name" value="Peptidase_M16_C"/>
    <property type="match status" value="1"/>
</dbReference>
<sequence length="425" mass="48819">MERLHSALLKEEVFRDQLPNGLQVYLLRKAGYHRSYATVATRYGSTDSRFVPAGAAEPLDVPPGIAHFLEHKLFEEEGGSVFDRFAERGASANAFTSYTLTAYLFSCTEAFHENLRLLLNFVGRPYFTDELVEKEKGIIEQELKMYDDHPDRVLVRNLLEALYHRNPVRIDIGGTVESVRQITKEQLSTCYATFYHPSNMVLFAAGDLDPQETLRVVRETASDGSPRGEIRRFYPEEPPAVRERRVEQRMAVSRPRYALGLKDTATGFTGEDLMRREIAHNMLLHMVLGRSSEAYQRLYEEGLIDDGFSAYYTASPLYGHAILGGETDDPDRLHDELTRILERFRRDGFPDADFRRAKRQAMGEFLNGFNSLEFIAHSFVSYHFRQANFFRYLEIVQEMPPEELRAHAEGLLDLERSSVSVVRPR</sequence>
<evidence type="ECO:0000259" key="1">
    <source>
        <dbReference type="Pfam" id="PF00675"/>
    </source>
</evidence>
<dbReference type="InterPro" id="IPR050361">
    <property type="entry name" value="MPP/UQCRC_Complex"/>
</dbReference>
<evidence type="ECO:0000313" key="4">
    <source>
        <dbReference type="Proteomes" id="UP000065807"/>
    </source>
</evidence>
<proteinExistence type="predicted"/>
<dbReference type="InterPro" id="IPR011249">
    <property type="entry name" value="Metalloenz_LuxS/M16"/>
</dbReference>
<dbReference type="Proteomes" id="UP000065807">
    <property type="component" value="Chromosome"/>
</dbReference>
<dbReference type="STRING" id="1555112.LIP_1218"/>
<evidence type="ECO:0000313" key="3">
    <source>
        <dbReference type="EMBL" id="BAS27075.1"/>
    </source>
</evidence>
<dbReference type="AlphaFoldDB" id="A0A0K2SJ08"/>
<organism evidence="3 4">
    <name type="scientific">Limnochorda pilosa</name>
    <dbReference type="NCBI Taxonomy" id="1555112"/>
    <lineage>
        <taxon>Bacteria</taxon>
        <taxon>Bacillati</taxon>
        <taxon>Bacillota</taxon>
        <taxon>Limnochordia</taxon>
        <taxon>Limnochordales</taxon>
        <taxon>Limnochordaceae</taxon>
        <taxon>Limnochorda</taxon>
    </lineage>
</organism>
<keyword evidence="3" id="KW-0645">Protease</keyword>
<dbReference type="PANTHER" id="PTHR11851">
    <property type="entry name" value="METALLOPROTEASE"/>
    <property type="match status" value="1"/>
</dbReference>
<dbReference type="PANTHER" id="PTHR11851:SF134">
    <property type="entry name" value="ZINC-DEPENDENT PROTEASE"/>
    <property type="match status" value="1"/>
</dbReference>
<dbReference type="RefSeq" id="WP_068135453.1">
    <property type="nucleotide sequence ID" value="NZ_AP014924.1"/>
</dbReference>
<dbReference type="GO" id="GO:0006508">
    <property type="term" value="P:proteolysis"/>
    <property type="evidence" value="ECO:0007669"/>
    <property type="project" value="UniProtKB-KW"/>
</dbReference>
<accession>A0A0K2SJ08</accession>